<keyword evidence="2" id="KW-1185">Reference proteome</keyword>
<proteinExistence type="predicted"/>
<sequence length="253" mass="28898">METIYGLTWDSSDPNTDTYGSQIAYKRTGLVLYQNELQPAGKKIHWWETQIPAGDAQGPHYGSKVLPQLPRQEKFHLVLDGVVTPEESVGLMLLTYDQHHQLVNETMSLSKQLTFELTDEEVDYEISLVKFNNEQLEFRAVFIIPERVWRTFTVQPRFDMAAIDLVPKRTDAVATTGTVIVRSFNRVVDATPLSEHWTVEPHRIVWVTADWSATDLAQKLTAFKTEFHLRSVQLVGGDLISQKLLVDVERSDN</sequence>
<gene>
    <name evidence="1" type="ORF">M8332_02100</name>
</gene>
<dbReference type="InterPro" id="IPR022259">
    <property type="entry name" value="Acessory_Sec_prot_Asp3"/>
</dbReference>
<organism evidence="1 2">
    <name type="scientific">Fructilactobacillus ixorae</name>
    <dbReference type="NCBI Taxonomy" id="1750535"/>
    <lineage>
        <taxon>Bacteria</taxon>
        <taxon>Bacillati</taxon>
        <taxon>Bacillota</taxon>
        <taxon>Bacilli</taxon>
        <taxon>Lactobacillales</taxon>
        <taxon>Lactobacillaceae</taxon>
        <taxon>Fructilactobacillus</taxon>
    </lineage>
</organism>
<protein>
    <submittedName>
        <fullName evidence="1">Accessory Sec system protein Asp3</fullName>
    </submittedName>
</protein>
<reference evidence="1" key="1">
    <citation type="submission" date="2022-05" db="EMBL/GenBank/DDBJ databases">
        <authorList>
            <person name="Oliphant S.A."/>
            <person name="Watson-Haigh N.S."/>
            <person name="Sumby K.M."/>
            <person name="Gardner J.M."/>
            <person name="Jiranek V."/>
        </authorList>
    </citation>
    <scope>NUCLEOTIDE SEQUENCE</scope>
    <source>
        <strain evidence="1">Ru20-1</strain>
    </source>
</reference>
<dbReference type="RefSeq" id="WP_252780534.1">
    <property type="nucleotide sequence ID" value="NZ_CP097478.1"/>
</dbReference>
<dbReference type="EMBL" id="CP097478">
    <property type="protein sequence ID" value="USS93664.1"/>
    <property type="molecule type" value="Genomic_DNA"/>
</dbReference>
<evidence type="ECO:0000313" key="1">
    <source>
        <dbReference type="EMBL" id="USS93664.1"/>
    </source>
</evidence>
<dbReference type="Proteomes" id="UP001057532">
    <property type="component" value="Chromosome"/>
</dbReference>
<dbReference type="Pfam" id="PF15432">
    <property type="entry name" value="Sec-ASP3"/>
    <property type="match status" value="1"/>
</dbReference>
<accession>A0ABY5C4E9</accession>
<name>A0ABY5C4E9_9LACO</name>
<evidence type="ECO:0000313" key="2">
    <source>
        <dbReference type="Proteomes" id="UP001057532"/>
    </source>
</evidence>